<gene>
    <name evidence="1" type="ORF">LCGC14_1457930</name>
</gene>
<evidence type="ECO:0000313" key="1">
    <source>
        <dbReference type="EMBL" id="KKM68735.1"/>
    </source>
</evidence>
<comment type="caution">
    <text evidence="1">The sequence shown here is derived from an EMBL/GenBank/DDBJ whole genome shotgun (WGS) entry which is preliminary data.</text>
</comment>
<organism evidence="1">
    <name type="scientific">marine sediment metagenome</name>
    <dbReference type="NCBI Taxonomy" id="412755"/>
    <lineage>
        <taxon>unclassified sequences</taxon>
        <taxon>metagenomes</taxon>
        <taxon>ecological metagenomes</taxon>
    </lineage>
</organism>
<accession>A0A0F9LWJ0</accession>
<dbReference type="AlphaFoldDB" id="A0A0F9LWJ0"/>
<dbReference type="EMBL" id="LAZR01010117">
    <property type="protein sequence ID" value="KKM68735.1"/>
    <property type="molecule type" value="Genomic_DNA"/>
</dbReference>
<proteinExistence type="predicted"/>
<name>A0A0F9LWJ0_9ZZZZ</name>
<sequence length="77" mass="9255">MILRAISKCIRWWSRRWQKTSKGKWHIVSPRWYATDNEFVPACNPWAVWRADSIEKRTPPKGAIICKTCKRLCDKMY</sequence>
<protein>
    <submittedName>
        <fullName evidence="1">Uncharacterized protein</fullName>
    </submittedName>
</protein>
<reference evidence="1" key="1">
    <citation type="journal article" date="2015" name="Nature">
        <title>Complex archaea that bridge the gap between prokaryotes and eukaryotes.</title>
        <authorList>
            <person name="Spang A."/>
            <person name="Saw J.H."/>
            <person name="Jorgensen S.L."/>
            <person name="Zaremba-Niedzwiedzka K."/>
            <person name="Martijn J."/>
            <person name="Lind A.E."/>
            <person name="van Eijk R."/>
            <person name="Schleper C."/>
            <person name="Guy L."/>
            <person name="Ettema T.J."/>
        </authorList>
    </citation>
    <scope>NUCLEOTIDE SEQUENCE</scope>
</reference>